<comment type="similarity">
    <text evidence="5">Belongs to the SAT4 family.</text>
</comment>
<comment type="subcellular location">
    <subcellularLocation>
        <location evidence="1">Membrane</location>
        <topology evidence="1">Multi-pass membrane protein</topology>
    </subcellularLocation>
</comment>
<protein>
    <recommendedName>
        <fullName evidence="8">Rhodopsin domain-containing protein</fullName>
    </recommendedName>
</protein>
<sequence>MSILQPEASIWYVFCWIVVGLRFLSTRMRSGSWRNLQADDYLVIPAMCTLTVLFAFTHIVIHTNNNLLAPGEDITKWSAANFEERVYGSKLTISLEQMHILTIWLLKACLLIMYTRMTHLLQLQIVVKLVAVYVAVGFVVMEVLWFAAWCRPFNQYWAVPTNSTQCSAMINHLITNAVLNISSDVMILAIPVPLVFKVKVPLKNKLVLSGLLFLGCFTIVAAAINKYSSFKDPFSSAWVIWYLREAFTAMICANLPLTRPILQQFFNFGEWTQPASGYGSRSHRSTIRLRSTSRSRRTASSNNESMFQPRMKTLPMASRSTSQEHITQSMSPLGILYETEIKIERHPAKGFEEAHVVESGKSDHEDSDNTDTRSVVSRPRSVITACYHEEMPSDGPAATFSQRGL</sequence>
<dbReference type="PANTHER" id="PTHR33048:SF149">
    <property type="entry name" value="UBID FAMILY DECARBOXYLASE"/>
    <property type="match status" value="1"/>
</dbReference>
<feature type="region of interest" description="Disordered" evidence="6">
    <location>
        <begin position="279"/>
        <end position="305"/>
    </location>
</feature>
<evidence type="ECO:0000256" key="4">
    <source>
        <dbReference type="ARBA" id="ARBA00023136"/>
    </source>
</evidence>
<dbReference type="Pfam" id="PF20684">
    <property type="entry name" value="Fung_rhodopsin"/>
    <property type="match status" value="1"/>
</dbReference>
<name>A0A9P9IIL0_9PLEO</name>
<comment type="caution">
    <text evidence="9">The sequence shown here is derived from an EMBL/GenBank/DDBJ whole genome shotgun (WGS) entry which is preliminary data.</text>
</comment>
<evidence type="ECO:0000256" key="2">
    <source>
        <dbReference type="ARBA" id="ARBA00022692"/>
    </source>
</evidence>
<dbReference type="InterPro" id="IPR052337">
    <property type="entry name" value="SAT4-like"/>
</dbReference>
<dbReference type="InterPro" id="IPR049326">
    <property type="entry name" value="Rhodopsin_dom_fungi"/>
</dbReference>
<feature type="transmembrane region" description="Helical" evidence="7">
    <location>
        <begin position="126"/>
        <end position="149"/>
    </location>
</feature>
<evidence type="ECO:0000256" key="5">
    <source>
        <dbReference type="ARBA" id="ARBA00038359"/>
    </source>
</evidence>
<organism evidence="9 10">
    <name type="scientific">Dendryphion nanum</name>
    <dbReference type="NCBI Taxonomy" id="256645"/>
    <lineage>
        <taxon>Eukaryota</taxon>
        <taxon>Fungi</taxon>
        <taxon>Dikarya</taxon>
        <taxon>Ascomycota</taxon>
        <taxon>Pezizomycotina</taxon>
        <taxon>Dothideomycetes</taxon>
        <taxon>Pleosporomycetidae</taxon>
        <taxon>Pleosporales</taxon>
        <taxon>Torulaceae</taxon>
        <taxon>Dendryphion</taxon>
    </lineage>
</organism>
<gene>
    <name evidence="9" type="ORF">B0J11DRAFT_507906</name>
</gene>
<keyword evidence="3 7" id="KW-1133">Transmembrane helix</keyword>
<evidence type="ECO:0000256" key="3">
    <source>
        <dbReference type="ARBA" id="ARBA00022989"/>
    </source>
</evidence>
<evidence type="ECO:0000256" key="1">
    <source>
        <dbReference type="ARBA" id="ARBA00004141"/>
    </source>
</evidence>
<evidence type="ECO:0000256" key="7">
    <source>
        <dbReference type="SAM" id="Phobius"/>
    </source>
</evidence>
<evidence type="ECO:0000259" key="8">
    <source>
        <dbReference type="Pfam" id="PF20684"/>
    </source>
</evidence>
<feature type="transmembrane region" description="Helical" evidence="7">
    <location>
        <begin position="41"/>
        <end position="61"/>
    </location>
</feature>
<dbReference type="Proteomes" id="UP000700596">
    <property type="component" value="Unassembled WGS sequence"/>
</dbReference>
<proteinExistence type="inferred from homology"/>
<keyword evidence="10" id="KW-1185">Reference proteome</keyword>
<dbReference type="AlphaFoldDB" id="A0A9P9IIL0"/>
<reference evidence="9" key="1">
    <citation type="journal article" date="2021" name="Nat. Commun.">
        <title>Genetic determinants of endophytism in the Arabidopsis root mycobiome.</title>
        <authorList>
            <person name="Mesny F."/>
            <person name="Miyauchi S."/>
            <person name="Thiergart T."/>
            <person name="Pickel B."/>
            <person name="Atanasova L."/>
            <person name="Karlsson M."/>
            <person name="Huettel B."/>
            <person name="Barry K.W."/>
            <person name="Haridas S."/>
            <person name="Chen C."/>
            <person name="Bauer D."/>
            <person name="Andreopoulos W."/>
            <person name="Pangilinan J."/>
            <person name="LaButti K."/>
            <person name="Riley R."/>
            <person name="Lipzen A."/>
            <person name="Clum A."/>
            <person name="Drula E."/>
            <person name="Henrissat B."/>
            <person name="Kohler A."/>
            <person name="Grigoriev I.V."/>
            <person name="Martin F.M."/>
            <person name="Hacquard S."/>
        </authorList>
    </citation>
    <scope>NUCLEOTIDE SEQUENCE</scope>
    <source>
        <strain evidence="9">MPI-CAGE-CH-0243</strain>
    </source>
</reference>
<feature type="compositionally biased region" description="Basic residues" evidence="6">
    <location>
        <begin position="281"/>
        <end position="297"/>
    </location>
</feature>
<accession>A0A9P9IIL0</accession>
<feature type="transmembrane region" description="Helical" evidence="7">
    <location>
        <begin position="97"/>
        <end position="114"/>
    </location>
</feature>
<feature type="transmembrane region" description="Helical" evidence="7">
    <location>
        <begin position="169"/>
        <end position="194"/>
    </location>
</feature>
<dbReference type="OrthoDB" id="3903189at2759"/>
<feature type="region of interest" description="Disordered" evidence="6">
    <location>
        <begin position="354"/>
        <end position="377"/>
    </location>
</feature>
<feature type="transmembrane region" description="Helical" evidence="7">
    <location>
        <begin position="206"/>
        <end position="224"/>
    </location>
</feature>
<feature type="compositionally biased region" description="Basic and acidic residues" evidence="6">
    <location>
        <begin position="354"/>
        <end position="364"/>
    </location>
</feature>
<evidence type="ECO:0000313" key="10">
    <source>
        <dbReference type="Proteomes" id="UP000700596"/>
    </source>
</evidence>
<feature type="transmembrane region" description="Helical" evidence="7">
    <location>
        <begin position="6"/>
        <end position="25"/>
    </location>
</feature>
<evidence type="ECO:0000313" key="9">
    <source>
        <dbReference type="EMBL" id="KAH7120859.1"/>
    </source>
</evidence>
<keyword evidence="2 7" id="KW-0812">Transmembrane</keyword>
<feature type="domain" description="Rhodopsin" evidence="8">
    <location>
        <begin position="28"/>
        <end position="263"/>
    </location>
</feature>
<dbReference type="EMBL" id="JAGMWT010000010">
    <property type="protein sequence ID" value="KAH7120859.1"/>
    <property type="molecule type" value="Genomic_DNA"/>
</dbReference>
<keyword evidence="4 7" id="KW-0472">Membrane</keyword>
<dbReference type="PANTHER" id="PTHR33048">
    <property type="entry name" value="PTH11-LIKE INTEGRAL MEMBRANE PROTEIN (AFU_ORTHOLOGUE AFUA_5G11245)"/>
    <property type="match status" value="1"/>
</dbReference>
<dbReference type="GO" id="GO:0016020">
    <property type="term" value="C:membrane"/>
    <property type="evidence" value="ECO:0007669"/>
    <property type="project" value="UniProtKB-SubCell"/>
</dbReference>
<evidence type="ECO:0000256" key="6">
    <source>
        <dbReference type="SAM" id="MobiDB-lite"/>
    </source>
</evidence>